<dbReference type="Gene3D" id="2.30.110.10">
    <property type="entry name" value="Electron Transport, Fmn-binding Protein, Chain A"/>
    <property type="match status" value="1"/>
</dbReference>
<proteinExistence type="predicted"/>
<reference evidence="3" key="1">
    <citation type="journal article" date="2013" name="Environ. Microbiol.">
        <title>Microbiota from the distal guts of lean and obese adolescents exhibit partial functional redundancy besides clear differences in community structure.</title>
        <authorList>
            <person name="Ferrer M."/>
            <person name="Ruiz A."/>
            <person name="Lanza F."/>
            <person name="Haange S.B."/>
            <person name="Oberbach A."/>
            <person name="Till H."/>
            <person name="Bargiela R."/>
            <person name="Campoy C."/>
            <person name="Segura M.T."/>
            <person name="Richter M."/>
            <person name="von Bergen M."/>
            <person name="Seifert J."/>
            <person name="Suarez A."/>
        </authorList>
    </citation>
    <scope>NUCLEOTIDE SEQUENCE</scope>
</reference>
<dbReference type="InterPro" id="IPR012349">
    <property type="entry name" value="Split_barrel_FMN-bd"/>
</dbReference>
<evidence type="ECO:0000313" key="3">
    <source>
        <dbReference type="EMBL" id="EKC79485.1"/>
    </source>
</evidence>
<dbReference type="InterPro" id="IPR002563">
    <property type="entry name" value="Flavin_Rdtase-like_dom"/>
</dbReference>
<feature type="domain" description="Flavin reductase like" evidence="2">
    <location>
        <begin position="1"/>
        <end position="144"/>
    </location>
</feature>
<dbReference type="AlphaFoldDB" id="K1UMX9"/>
<gene>
    <name evidence="3" type="ORF">LEA_02387</name>
</gene>
<name>K1UMX9_9ZZZZ</name>
<dbReference type="PANTHER" id="PTHR30466:SF1">
    <property type="entry name" value="FMN REDUCTASE (NADH) RUTF"/>
    <property type="match status" value="1"/>
</dbReference>
<organism evidence="3">
    <name type="scientific">human gut metagenome</name>
    <dbReference type="NCBI Taxonomy" id="408170"/>
    <lineage>
        <taxon>unclassified sequences</taxon>
        <taxon>metagenomes</taxon>
        <taxon>organismal metagenomes</taxon>
    </lineage>
</organism>
<evidence type="ECO:0000259" key="2">
    <source>
        <dbReference type="SMART" id="SM00903"/>
    </source>
</evidence>
<protein>
    <submittedName>
        <fullName evidence="3">Flavin reductase domain protein FMN-binding protein</fullName>
    </submittedName>
</protein>
<dbReference type="Pfam" id="PF01613">
    <property type="entry name" value="Flavin_Reduct"/>
    <property type="match status" value="1"/>
</dbReference>
<dbReference type="PANTHER" id="PTHR30466">
    <property type="entry name" value="FLAVIN REDUCTASE"/>
    <property type="match status" value="1"/>
</dbReference>
<comment type="caution">
    <text evidence="3">The sequence shown here is derived from an EMBL/GenBank/DDBJ whole genome shotgun (WGS) entry which is preliminary data.</text>
</comment>
<sequence>MHKLSYGLYIVTTKDGEKANGCIVNTAIQAASTPNQLCICINKANYTHDMVLKTGVFNVSVLSKTALFPLYQRFGFQSGREVDKFADYTAYKNAENGVPYIIEGTNAYLAVKVSQTVDLGSHTMFIGEVTEMEVLSEEPSANYEYYQEEVKPKPEEVGKAADGQTVWRCTICGYEYVG</sequence>
<dbReference type="InterPro" id="IPR050268">
    <property type="entry name" value="NADH-dep_flavin_reductase"/>
</dbReference>
<feature type="non-terminal residue" evidence="3">
    <location>
        <position position="178"/>
    </location>
</feature>
<keyword evidence="1" id="KW-0560">Oxidoreductase</keyword>
<dbReference type="SMART" id="SM00903">
    <property type="entry name" value="Flavin_Reduct"/>
    <property type="match status" value="1"/>
</dbReference>
<accession>K1UMX9</accession>
<dbReference type="EMBL" id="AJWY01001653">
    <property type="protein sequence ID" value="EKC79485.1"/>
    <property type="molecule type" value="Genomic_DNA"/>
</dbReference>
<dbReference type="SUPFAM" id="SSF50475">
    <property type="entry name" value="FMN-binding split barrel"/>
    <property type="match status" value="1"/>
</dbReference>
<dbReference type="GO" id="GO:0042602">
    <property type="term" value="F:riboflavin reductase (NADPH) activity"/>
    <property type="evidence" value="ECO:0007669"/>
    <property type="project" value="TreeGrafter"/>
</dbReference>
<evidence type="ECO:0000256" key="1">
    <source>
        <dbReference type="ARBA" id="ARBA00023002"/>
    </source>
</evidence>
<dbReference type="GO" id="GO:0010181">
    <property type="term" value="F:FMN binding"/>
    <property type="evidence" value="ECO:0007669"/>
    <property type="project" value="InterPro"/>
</dbReference>